<feature type="transmembrane region" description="Helical" evidence="5">
    <location>
        <begin position="171"/>
        <end position="193"/>
    </location>
</feature>
<evidence type="ECO:0000256" key="2">
    <source>
        <dbReference type="ARBA" id="ARBA00022692"/>
    </source>
</evidence>
<organism evidence="8 9">
    <name type="scientific">Bursaphelenchus okinawaensis</name>
    <dbReference type="NCBI Taxonomy" id="465554"/>
    <lineage>
        <taxon>Eukaryota</taxon>
        <taxon>Metazoa</taxon>
        <taxon>Ecdysozoa</taxon>
        <taxon>Nematoda</taxon>
        <taxon>Chromadorea</taxon>
        <taxon>Rhabditida</taxon>
        <taxon>Tylenchina</taxon>
        <taxon>Tylenchomorpha</taxon>
        <taxon>Aphelenchoidea</taxon>
        <taxon>Aphelenchoididae</taxon>
        <taxon>Bursaphelenchus</taxon>
    </lineage>
</organism>
<dbReference type="Pfam" id="PF02932">
    <property type="entry name" value="Neur_chan_memb"/>
    <property type="match status" value="1"/>
</dbReference>
<comment type="similarity">
    <text evidence="5">Belongs to the ligand-gated ion channel (TC 1.A.9) family.</text>
</comment>
<dbReference type="CDD" id="cd19051">
    <property type="entry name" value="LGIC_TM_cation"/>
    <property type="match status" value="1"/>
</dbReference>
<dbReference type="InterPro" id="IPR006202">
    <property type="entry name" value="Neur_chan_lig-bd"/>
</dbReference>
<comment type="caution">
    <text evidence="5">Lacks conserved residue(s) required for the propagation of feature annotation.</text>
</comment>
<dbReference type="GO" id="GO:0004888">
    <property type="term" value="F:transmembrane signaling receptor activity"/>
    <property type="evidence" value="ECO:0007669"/>
    <property type="project" value="InterPro"/>
</dbReference>
<protein>
    <recommendedName>
        <fullName evidence="10">Neur_chan_LBD domain-containing protein</fullName>
    </recommendedName>
</protein>
<dbReference type="InterPro" id="IPR036719">
    <property type="entry name" value="Neuro-gated_channel_TM_sf"/>
</dbReference>
<dbReference type="AlphaFoldDB" id="A0A811L323"/>
<accession>A0A811L323</accession>
<dbReference type="SUPFAM" id="SSF90112">
    <property type="entry name" value="Neurotransmitter-gated ion-channel transmembrane pore"/>
    <property type="match status" value="1"/>
</dbReference>
<comment type="subcellular location">
    <subcellularLocation>
        <location evidence="1">Membrane</location>
        <topology evidence="1">Multi-pass membrane protein</topology>
    </subcellularLocation>
</comment>
<dbReference type="EMBL" id="CAJFDH010000004">
    <property type="protein sequence ID" value="CAD5221539.1"/>
    <property type="molecule type" value="Genomic_DNA"/>
</dbReference>
<evidence type="ECO:0008006" key="10">
    <source>
        <dbReference type="Google" id="ProtNLM"/>
    </source>
</evidence>
<dbReference type="InterPro" id="IPR018000">
    <property type="entry name" value="Neurotransmitter_ion_chnl_CS"/>
</dbReference>
<proteinExistence type="inferred from homology"/>
<dbReference type="GO" id="GO:0005230">
    <property type="term" value="F:extracellular ligand-gated monoatomic ion channel activity"/>
    <property type="evidence" value="ECO:0007669"/>
    <property type="project" value="InterPro"/>
</dbReference>
<name>A0A811L323_9BILA</name>
<dbReference type="EMBL" id="CAJFCW020000004">
    <property type="protein sequence ID" value="CAG9115173.1"/>
    <property type="molecule type" value="Genomic_DNA"/>
</dbReference>
<reference evidence="8" key="1">
    <citation type="submission" date="2020-09" db="EMBL/GenBank/DDBJ databases">
        <authorList>
            <person name="Kikuchi T."/>
        </authorList>
    </citation>
    <scope>NUCLEOTIDE SEQUENCE</scope>
    <source>
        <strain evidence="8">SH1</strain>
    </source>
</reference>
<evidence type="ECO:0000259" key="7">
    <source>
        <dbReference type="Pfam" id="PF02932"/>
    </source>
</evidence>
<dbReference type="CDD" id="cd18989">
    <property type="entry name" value="LGIC_ECD_cation"/>
    <property type="match status" value="1"/>
</dbReference>
<comment type="caution">
    <text evidence="8">The sequence shown here is derived from an EMBL/GenBank/DDBJ whole genome shotgun (WGS) entry which is preliminary data.</text>
</comment>
<dbReference type="InterPro" id="IPR006029">
    <property type="entry name" value="Neurotrans-gated_channel_TM"/>
</dbReference>
<dbReference type="Pfam" id="PF02931">
    <property type="entry name" value="Neur_chan_LBD"/>
    <property type="match status" value="1"/>
</dbReference>
<dbReference type="Proteomes" id="UP000783686">
    <property type="component" value="Unassembled WGS sequence"/>
</dbReference>
<evidence type="ECO:0000256" key="4">
    <source>
        <dbReference type="ARBA" id="ARBA00023136"/>
    </source>
</evidence>
<keyword evidence="5" id="KW-0813">Transport</keyword>
<sequence>MLVQVDENQQLCSFVISHTQQWTEPKLSWNPEEYWNITSVSLPPSVVWLPSLFIYNSISTKDMMRPERFNMRLHDNGRVFMNIPQTVVAVCDMDVSLFPFDTQYCPISHTSPLLTVEEQVVTVRQTPEKADFKGNPEYDVINVTTFAYNISENGETRMSYVFVFQLKRRPLYYIIVIVIPTFLISALSIFGIFCSENVAQSRTEKISTGLASLLSLIVLLGVISSEMPRTEKFPLLGMYILSVLFVISLAIVVSFIEHTIHARFIEKNVFPSLNLYKILLLTPCKDVKEKIKSNGKCVQNDSKLAAMIDSTIRKNSTDSLDKSNLEQ</sequence>
<keyword evidence="9" id="KW-1185">Reference proteome</keyword>
<feature type="transmembrane region" description="Helical" evidence="5">
    <location>
        <begin position="235"/>
        <end position="256"/>
    </location>
</feature>
<keyword evidence="3 5" id="KW-1133">Transmembrane helix</keyword>
<evidence type="ECO:0000313" key="9">
    <source>
        <dbReference type="Proteomes" id="UP000614601"/>
    </source>
</evidence>
<dbReference type="InterPro" id="IPR006201">
    <property type="entry name" value="Neur_channel"/>
</dbReference>
<dbReference type="GO" id="GO:0016020">
    <property type="term" value="C:membrane"/>
    <property type="evidence" value="ECO:0007669"/>
    <property type="project" value="UniProtKB-SubCell"/>
</dbReference>
<feature type="domain" description="Neurotransmitter-gated ion-channel transmembrane" evidence="7">
    <location>
        <begin position="177"/>
        <end position="267"/>
    </location>
</feature>
<dbReference type="PANTHER" id="PTHR18945">
    <property type="entry name" value="NEUROTRANSMITTER GATED ION CHANNEL"/>
    <property type="match status" value="1"/>
</dbReference>
<dbReference type="SUPFAM" id="SSF63712">
    <property type="entry name" value="Nicotinic receptor ligand binding domain-like"/>
    <property type="match status" value="1"/>
</dbReference>
<keyword evidence="2 5" id="KW-0812">Transmembrane</keyword>
<gene>
    <name evidence="8" type="ORF">BOKJ2_LOCUS9495</name>
</gene>
<evidence type="ECO:0000256" key="5">
    <source>
        <dbReference type="RuleBase" id="RU000687"/>
    </source>
</evidence>
<dbReference type="InterPro" id="IPR038050">
    <property type="entry name" value="Neuro_actylchol_rec"/>
</dbReference>
<dbReference type="FunFam" id="2.70.170.10:FF:000027">
    <property type="entry name" value="Ligand-Gated ion Channel"/>
    <property type="match status" value="1"/>
</dbReference>
<evidence type="ECO:0000256" key="1">
    <source>
        <dbReference type="ARBA" id="ARBA00004141"/>
    </source>
</evidence>
<evidence type="ECO:0000259" key="6">
    <source>
        <dbReference type="Pfam" id="PF02931"/>
    </source>
</evidence>
<keyword evidence="5" id="KW-0406">Ion transport</keyword>
<dbReference type="Gene3D" id="2.70.170.10">
    <property type="entry name" value="Neurotransmitter-gated ion-channel ligand-binding domain"/>
    <property type="match status" value="1"/>
</dbReference>
<evidence type="ECO:0000256" key="3">
    <source>
        <dbReference type="ARBA" id="ARBA00022989"/>
    </source>
</evidence>
<feature type="domain" description="Neurotransmitter-gated ion-channel ligand-binding" evidence="6">
    <location>
        <begin position="2"/>
        <end position="170"/>
    </location>
</feature>
<dbReference type="PROSITE" id="PS00236">
    <property type="entry name" value="NEUROTR_ION_CHANNEL"/>
    <property type="match status" value="1"/>
</dbReference>
<keyword evidence="4 5" id="KW-0472">Membrane</keyword>
<dbReference type="PRINTS" id="PR00252">
    <property type="entry name" value="NRIONCHANNEL"/>
</dbReference>
<keyword evidence="5" id="KW-0407">Ion channel</keyword>
<dbReference type="OrthoDB" id="6097796at2759"/>
<dbReference type="Proteomes" id="UP000614601">
    <property type="component" value="Unassembled WGS sequence"/>
</dbReference>
<dbReference type="InterPro" id="IPR036734">
    <property type="entry name" value="Neur_chan_lig-bd_sf"/>
</dbReference>
<dbReference type="Gene3D" id="1.20.58.390">
    <property type="entry name" value="Neurotransmitter-gated ion-channel transmembrane domain"/>
    <property type="match status" value="1"/>
</dbReference>
<evidence type="ECO:0000313" key="8">
    <source>
        <dbReference type="EMBL" id="CAD5221539.1"/>
    </source>
</evidence>
<feature type="transmembrane region" description="Helical" evidence="5">
    <location>
        <begin position="205"/>
        <end position="223"/>
    </location>
</feature>